<evidence type="ECO:0000256" key="1">
    <source>
        <dbReference type="SAM" id="MobiDB-lite"/>
    </source>
</evidence>
<dbReference type="AlphaFoldDB" id="A0A0F7SRG9"/>
<feature type="compositionally biased region" description="Low complexity" evidence="1">
    <location>
        <begin position="49"/>
        <end position="72"/>
    </location>
</feature>
<evidence type="ECO:0000313" key="2">
    <source>
        <dbReference type="EMBL" id="CED83289.1"/>
    </source>
</evidence>
<dbReference type="EMBL" id="LN483142">
    <property type="protein sequence ID" value="CED83289.1"/>
    <property type="molecule type" value="Genomic_DNA"/>
</dbReference>
<feature type="compositionally biased region" description="Low complexity" evidence="1">
    <location>
        <begin position="136"/>
        <end position="150"/>
    </location>
</feature>
<proteinExistence type="predicted"/>
<feature type="compositionally biased region" description="Basic and acidic residues" evidence="1">
    <location>
        <begin position="224"/>
        <end position="238"/>
    </location>
</feature>
<reference evidence="2" key="1">
    <citation type="submission" date="2014-08" db="EMBL/GenBank/DDBJ databases">
        <authorList>
            <person name="Sharma Rahul"/>
            <person name="Thines Marco"/>
        </authorList>
    </citation>
    <scope>NUCLEOTIDE SEQUENCE</scope>
</reference>
<sequence length="350" mass="38688">MHTRLFGGRSAVRQLATQTSRVSFHTSLPKYDSAPFSFRPLFGIDERPSSLSSRSTSRPSAPSKAPAAEAPSNQQHHLREPRASSLASSYPRPNKKNRITFGDIHKNHTQPRPSSRASEAPKPRSPVSSHRIPDRFSQFAGAASSSQASSKNGGRSQFGMKLTHNGNEDKVRNGDRNRSEKAYEHIRLPPDDMDGRSNPSFRSKRSSKPSRKQPPLISSNDHSFQSHEDRRSLSRDRIQSASSSDFPLPGFVADEEPESAATRTRPNLSSSTSTSFANSPLASPYESRFRDLPTTSASDTRIVLDGTTFGHLIGSQTATAEEQKALSELEAILKVQDGKQRRKSWNQPKR</sequence>
<organism evidence="2">
    <name type="scientific">Phaffia rhodozyma</name>
    <name type="common">Yeast</name>
    <name type="synonym">Xanthophyllomyces dendrorhous</name>
    <dbReference type="NCBI Taxonomy" id="264483"/>
    <lineage>
        <taxon>Eukaryota</taxon>
        <taxon>Fungi</taxon>
        <taxon>Dikarya</taxon>
        <taxon>Basidiomycota</taxon>
        <taxon>Agaricomycotina</taxon>
        <taxon>Tremellomycetes</taxon>
        <taxon>Cystofilobasidiales</taxon>
        <taxon>Mrakiaceae</taxon>
        <taxon>Phaffia</taxon>
    </lineage>
</organism>
<protein>
    <submittedName>
        <fullName evidence="2">Uncharacterized protein</fullName>
    </submittedName>
</protein>
<feature type="compositionally biased region" description="Basic and acidic residues" evidence="1">
    <location>
        <begin position="166"/>
        <end position="195"/>
    </location>
</feature>
<accession>A0A0F7SRG9</accession>
<feature type="region of interest" description="Disordered" evidence="1">
    <location>
        <begin position="46"/>
        <end position="292"/>
    </location>
</feature>
<feature type="compositionally biased region" description="Basic residues" evidence="1">
    <location>
        <begin position="202"/>
        <end position="211"/>
    </location>
</feature>
<name>A0A0F7SRG9_PHARH</name>